<dbReference type="GO" id="GO:0016020">
    <property type="term" value="C:membrane"/>
    <property type="evidence" value="ECO:0007669"/>
    <property type="project" value="UniProtKB-SubCell"/>
</dbReference>
<keyword evidence="7" id="KW-1185">Reference proteome</keyword>
<dbReference type="Pfam" id="PF01040">
    <property type="entry name" value="UbiA"/>
    <property type="match status" value="1"/>
</dbReference>
<gene>
    <name evidence="6" type="ORF">GQ43DRAFT_449866</name>
</gene>
<dbReference type="InterPro" id="IPR000537">
    <property type="entry name" value="UbiA_prenyltransferase"/>
</dbReference>
<keyword evidence="2 5" id="KW-0812">Transmembrane</keyword>
<keyword evidence="4 5" id="KW-0472">Membrane</keyword>
<feature type="transmembrane region" description="Helical" evidence="5">
    <location>
        <begin position="173"/>
        <end position="190"/>
    </location>
</feature>
<reference evidence="6" key="1">
    <citation type="journal article" date="2020" name="Stud. Mycol.">
        <title>101 Dothideomycetes genomes: a test case for predicting lifestyles and emergence of pathogens.</title>
        <authorList>
            <person name="Haridas S."/>
            <person name="Albert R."/>
            <person name="Binder M."/>
            <person name="Bloem J."/>
            <person name="Labutti K."/>
            <person name="Salamov A."/>
            <person name="Andreopoulos B."/>
            <person name="Baker S."/>
            <person name="Barry K."/>
            <person name="Bills G."/>
            <person name="Bluhm B."/>
            <person name="Cannon C."/>
            <person name="Castanera R."/>
            <person name="Culley D."/>
            <person name="Daum C."/>
            <person name="Ezra D."/>
            <person name="Gonzalez J."/>
            <person name="Henrissat B."/>
            <person name="Kuo A."/>
            <person name="Liang C."/>
            <person name="Lipzen A."/>
            <person name="Lutzoni F."/>
            <person name="Magnuson J."/>
            <person name="Mondo S."/>
            <person name="Nolan M."/>
            <person name="Ohm R."/>
            <person name="Pangilinan J."/>
            <person name="Park H.-J."/>
            <person name="Ramirez L."/>
            <person name="Alfaro M."/>
            <person name="Sun H."/>
            <person name="Tritt A."/>
            <person name="Yoshinaga Y."/>
            <person name="Zwiers L.-H."/>
            <person name="Turgeon B."/>
            <person name="Goodwin S."/>
            <person name="Spatafora J."/>
            <person name="Crous P."/>
            <person name="Grigoriev I."/>
        </authorList>
    </citation>
    <scope>NUCLEOTIDE SEQUENCE</scope>
    <source>
        <strain evidence="6">ATCC 74209</strain>
    </source>
</reference>
<feature type="transmembrane region" description="Helical" evidence="5">
    <location>
        <begin position="304"/>
        <end position="322"/>
    </location>
</feature>
<accession>A0A9P4JKM7</accession>
<evidence type="ECO:0000256" key="3">
    <source>
        <dbReference type="ARBA" id="ARBA00022989"/>
    </source>
</evidence>
<dbReference type="PANTHER" id="PTHR42723">
    <property type="entry name" value="CHLOROPHYLL SYNTHASE"/>
    <property type="match status" value="1"/>
</dbReference>
<dbReference type="CDD" id="cd13965">
    <property type="entry name" value="PT_UbiA_3"/>
    <property type="match status" value="1"/>
</dbReference>
<feature type="transmembrane region" description="Helical" evidence="5">
    <location>
        <begin position="249"/>
        <end position="268"/>
    </location>
</feature>
<evidence type="ECO:0008006" key="8">
    <source>
        <dbReference type="Google" id="ProtNLM"/>
    </source>
</evidence>
<dbReference type="PANTHER" id="PTHR42723:SF1">
    <property type="entry name" value="CHLOROPHYLL SYNTHASE, CHLOROPLASTIC"/>
    <property type="match status" value="1"/>
</dbReference>
<evidence type="ECO:0000256" key="4">
    <source>
        <dbReference type="ARBA" id="ARBA00023136"/>
    </source>
</evidence>
<proteinExistence type="predicted"/>
<evidence type="ECO:0000256" key="2">
    <source>
        <dbReference type="ARBA" id="ARBA00022692"/>
    </source>
</evidence>
<dbReference type="OrthoDB" id="434972at2759"/>
<name>A0A9P4JKM7_9PLEO</name>
<sequence length="330" mass="37163">MGYKIQTAGTAILRPVCQALSFAMVSKPLVDIVHNLWLFTKDDLFTFVIPNTIFGLSCAFLGAPLILYGQSPTVRNLLLRIPSIILFNWTNLLIFDLANQRLPDSVYEDILNKPWRPIPSGRLTSAQVRKYLHIAIPSVLAINHYMLHVGTETALMCTGTWIYNDLRGGDDGWVYRNMLLAIAFGLYNWSSVKVAAALGQAAEVSREGEHWILIISGVILTTMHIQDLKDQAGDHARGRKSAPLVLGDVAARWTIAVPIALWTPYICYFWEVPWQPGGLVTALGFHVAYRCVWLRGPKSDRRTWQLWCFWTALLYVMPLASMTRTVPFST</sequence>
<feature type="transmembrane region" description="Helical" evidence="5">
    <location>
        <begin position="274"/>
        <end position="292"/>
    </location>
</feature>
<comment type="subcellular location">
    <subcellularLocation>
        <location evidence="1">Membrane</location>
        <topology evidence="1">Multi-pass membrane protein</topology>
    </subcellularLocation>
</comment>
<feature type="transmembrane region" description="Helical" evidence="5">
    <location>
        <begin position="44"/>
        <end position="68"/>
    </location>
</feature>
<evidence type="ECO:0000256" key="1">
    <source>
        <dbReference type="ARBA" id="ARBA00004141"/>
    </source>
</evidence>
<dbReference type="AlphaFoldDB" id="A0A9P4JKM7"/>
<keyword evidence="3 5" id="KW-1133">Transmembrane helix</keyword>
<protein>
    <recommendedName>
        <fullName evidence="8">UbiA prenyltransferase</fullName>
    </recommendedName>
</protein>
<dbReference type="GO" id="GO:0016765">
    <property type="term" value="F:transferase activity, transferring alkyl or aryl (other than methyl) groups"/>
    <property type="evidence" value="ECO:0007669"/>
    <property type="project" value="InterPro"/>
</dbReference>
<evidence type="ECO:0000313" key="7">
    <source>
        <dbReference type="Proteomes" id="UP000799536"/>
    </source>
</evidence>
<evidence type="ECO:0000313" key="6">
    <source>
        <dbReference type="EMBL" id="KAF2199994.1"/>
    </source>
</evidence>
<comment type="caution">
    <text evidence="6">The sequence shown here is derived from an EMBL/GenBank/DDBJ whole genome shotgun (WGS) entry which is preliminary data.</text>
</comment>
<evidence type="ECO:0000256" key="5">
    <source>
        <dbReference type="SAM" id="Phobius"/>
    </source>
</evidence>
<dbReference type="InterPro" id="IPR050475">
    <property type="entry name" value="Prenyltransferase_related"/>
</dbReference>
<dbReference type="Proteomes" id="UP000799536">
    <property type="component" value="Unassembled WGS sequence"/>
</dbReference>
<organism evidence="6 7">
    <name type="scientific">Delitschia confertaspora ATCC 74209</name>
    <dbReference type="NCBI Taxonomy" id="1513339"/>
    <lineage>
        <taxon>Eukaryota</taxon>
        <taxon>Fungi</taxon>
        <taxon>Dikarya</taxon>
        <taxon>Ascomycota</taxon>
        <taxon>Pezizomycotina</taxon>
        <taxon>Dothideomycetes</taxon>
        <taxon>Pleosporomycetidae</taxon>
        <taxon>Pleosporales</taxon>
        <taxon>Delitschiaceae</taxon>
        <taxon>Delitschia</taxon>
    </lineage>
</organism>
<dbReference type="EMBL" id="ML994045">
    <property type="protein sequence ID" value="KAF2199994.1"/>
    <property type="molecule type" value="Genomic_DNA"/>
</dbReference>